<gene>
    <name evidence="9" type="ORF">HERILL_LOCUS15374</name>
</gene>
<dbReference type="PANTHER" id="PTHR24339:SF67">
    <property type="entry name" value="GNOT1 HOMEODOMAIN PROTEIN-RELATED"/>
    <property type="match status" value="1"/>
</dbReference>
<dbReference type="CDD" id="cd00086">
    <property type="entry name" value="homeodomain"/>
    <property type="match status" value="1"/>
</dbReference>
<sequence length="339" mass="37846">MIQNPSKYHANPLSHFLSLHSSANNHLHHASSHPNQPITHHQLTTSDVTTSLDVGKSFTIAAILGLHKNAIEHREKELNNVMNLSLNSHHNHNQALHHNQKGSTLVSSNSSSNHSALSVNNFDCDNLSAASVVQRYLPAAAAAAVNGVPCANQSPFRLNHFGHHIAGGNGNGGQSALQSLQQLHQHHAQQVSLGFQSREKSKSDHISSKKSTLKSKRVRTIFTPEQLERLEAEFERQQYMVGPERLYLAHTLQLTEAQVKVWFQNRRIKWRKHHLEITQQRLAMIRQRQIPATEEANNTNCPTNSLENPLATHLHRSESDLSICNDSLDTESIHDGEDG</sequence>
<dbReference type="OMA" id="SKEYNNA"/>
<feature type="compositionally biased region" description="Basic and acidic residues" evidence="7">
    <location>
        <begin position="197"/>
        <end position="207"/>
    </location>
</feature>
<evidence type="ECO:0000313" key="10">
    <source>
        <dbReference type="Proteomes" id="UP000594454"/>
    </source>
</evidence>
<protein>
    <recommendedName>
        <fullName evidence="8">Homeobox domain-containing protein</fullName>
    </recommendedName>
</protein>
<evidence type="ECO:0000313" key="9">
    <source>
        <dbReference type="EMBL" id="CAD7093064.1"/>
    </source>
</evidence>
<dbReference type="EMBL" id="LR899014">
    <property type="protein sequence ID" value="CAD7093064.1"/>
    <property type="molecule type" value="Genomic_DNA"/>
</dbReference>
<dbReference type="SMART" id="SM00389">
    <property type="entry name" value="HOX"/>
    <property type="match status" value="1"/>
</dbReference>
<dbReference type="PANTHER" id="PTHR24339">
    <property type="entry name" value="HOMEOBOX PROTEIN EMX-RELATED"/>
    <property type="match status" value="1"/>
</dbReference>
<name>A0A7R8Z122_HERIL</name>
<feature type="domain" description="Homeobox" evidence="8">
    <location>
        <begin position="213"/>
        <end position="273"/>
    </location>
</feature>
<dbReference type="GO" id="GO:0000978">
    <property type="term" value="F:RNA polymerase II cis-regulatory region sequence-specific DNA binding"/>
    <property type="evidence" value="ECO:0007669"/>
    <property type="project" value="TreeGrafter"/>
</dbReference>
<reference evidence="9 10" key="1">
    <citation type="submission" date="2020-11" db="EMBL/GenBank/DDBJ databases">
        <authorList>
            <person name="Wallbank WR R."/>
            <person name="Pardo Diaz C."/>
            <person name="Kozak K."/>
            <person name="Martin S."/>
            <person name="Jiggins C."/>
            <person name="Moest M."/>
            <person name="Warren A I."/>
            <person name="Generalovic N T."/>
            <person name="Byers J.R.P. K."/>
            <person name="Montejo-Kovacevich G."/>
            <person name="Yen C E."/>
        </authorList>
    </citation>
    <scope>NUCLEOTIDE SEQUENCE [LARGE SCALE GENOMIC DNA]</scope>
</reference>
<dbReference type="GO" id="GO:0030182">
    <property type="term" value="P:neuron differentiation"/>
    <property type="evidence" value="ECO:0007669"/>
    <property type="project" value="TreeGrafter"/>
</dbReference>
<keyword evidence="4 5" id="KW-0539">Nucleus</keyword>
<dbReference type="SUPFAM" id="SSF46689">
    <property type="entry name" value="Homeodomain-like"/>
    <property type="match status" value="1"/>
</dbReference>
<dbReference type="AlphaFoldDB" id="A0A7R8Z122"/>
<evidence type="ECO:0000256" key="5">
    <source>
        <dbReference type="PROSITE-ProRule" id="PRU00108"/>
    </source>
</evidence>
<dbReference type="Gene3D" id="1.10.10.60">
    <property type="entry name" value="Homeodomain-like"/>
    <property type="match status" value="1"/>
</dbReference>
<feature type="DNA-binding region" description="Homeobox" evidence="5">
    <location>
        <begin position="215"/>
        <end position="274"/>
    </location>
</feature>
<keyword evidence="10" id="KW-1185">Reference proteome</keyword>
<evidence type="ECO:0000256" key="7">
    <source>
        <dbReference type="SAM" id="MobiDB-lite"/>
    </source>
</evidence>
<evidence type="ECO:0000259" key="8">
    <source>
        <dbReference type="PROSITE" id="PS50071"/>
    </source>
</evidence>
<evidence type="ECO:0000256" key="3">
    <source>
        <dbReference type="ARBA" id="ARBA00023155"/>
    </source>
</evidence>
<proteinExistence type="predicted"/>
<evidence type="ECO:0000256" key="1">
    <source>
        <dbReference type="ARBA" id="ARBA00004123"/>
    </source>
</evidence>
<evidence type="ECO:0000256" key="2">
    <source>
        <dbReference type="ARBA" id="ARBA00023125"/>
    </source>
</evidence>
<dbReference type="GO" id="GO:0007417">
    <property type="term" value="P:central nervous system development"/>
    <property type="evidence" value="ECO:0007669"/>
    <property type="project" value="TreeGrafter"/>
</dbReference>
<dbReference type="GO" id="GO:0000981">
    <property type="term" value="F:DNA-binding transcription factor activity, RNA polymerase II-specific"/>
    <property type="evidence" value="ECO:0007669"/>
    <property type="project" value="InterPro"/>
</dbReference>
<keyword evidence="3 5" id="KW-0371">Homeobox</keyword>
<dbReference type="FunFam" id="1.10.10.60:FF:000378">
    <property type="entry name" value="Notochord homeobox"/>
    <property type="match status" value="1"/>
</dbReference>
<dbReference type="Proteomes" id="UP000594454">
    <property type="component" value="Chromosome 6"/>
</dbReference>
<dbReference type="Pfam" id="PF00046">
    <property type="entry name" value="Homeodomain"/>
    <property type="match status" value="1"/>
</dbReference>
<organism evidence="9 10">
    <name type="scientific">Hermetia illucens</name>
    <name type="common">Black soldier fly</name>
    <dbReference type="NCBI Taxonomy" id="343691"/>
    <lineage>
        <taxon>Eukaryota</taxon>
        <taxon>Metazoa</taxon>
        <taxon>Ecdysozoa</taxon>
        <taxon>Arthropoda</taxon>
        <taxon>Hexapoda</taxon>
        <taxon>Insecta</taxon>
        <taxon>Pterygota</taxon>
        <taxon>Neoptera</taxon>
        <taxon>Endopterygota</taxon>
        <taxon>Diptera</taxon>
        <taxon>Brachycera</taxon>
        <taxon>Stratiomyomorpha</taxon>
        <taxon>Stratiomyidae</taxon>
        <taxon>Hermetiinae</taxon>
        <taxon>Hermetia</taxon>
    </lineage>
</organism>
<dbReference type="InterPro" id="IPR017970">
    <property type="entry name" value="Homeobox_CS"/>
</dbReference>
<comment type="subcellular location">
    <subcellularLocation>
        <location evidence="1 5 6">Nucleus</location>
    </subcellularLocation>
</comment>
<keyword evidence="2 5" id="KW-0238">DNA-binding</keyword>
<feature type="region of interest" description="Disordered" evidence="7">
    <location>
        <begin position="191"/>
        <end position="214"/>
    </location>
</feature>
<dbReference type="InParanoid" id="A0A7R8Z122"/>
<dbReference type="PROSITE" id="PS50071">
    <property type="entry name" value="HOMEOBOX_2"/>
    <property type="match status" value="1"/>
</dbReference>
<dbReference type="InterPro" id="IPR009057">
    <property type="entry name" value="Homeodomain-like_sf"/>
</dbReference>
<evidence type="ECO:0000256" key="4">
    <source>
        <dbReference type="ARBA" id="ARBA00023242"/>
    </source>
</evidence>
<dbReference type="GO" id="GO:0005634">
    <property type="term" value="C:nucleus"/>
    <property type="evidence" value="ECO:0007669"/>
    <property type="project" value="UniProtKB-SubCell"/>
</dbReference>
<dbReference type="InterPro" id="IPR001356">
    <property type="entry name" value="HD"/>
</dbReference>
<dbReference type="PROSITE" id="PS00027">
    <property type="entry name" value="HOMEOBOX_1"/>
    <property type="match status" value="1"/>
</dbReference>
<dbReference type="OrthoDB" id="6159439at2759"/>
<evidence type="ECO:0000256" key="6">
    <source>
        <dbReference type="RuleBase" id="RU000682"/>
    </source>
</evidence>
<dbReference type="InterPro" id="IPR050877">
    <property type="entry name" value="EMX-VAX-Noto_Homeobox_TFs"/>
</dbReference>
<accession>A0A7R8Z122</accession>